<dbReference type="SUPFAM" id="SSF49785">
    <property type="entry name" value="Galactose-binding domain-like"/>
    <property type="match status" value="1"/>
</dbReference>
<sequence>MLSRFPLALFICLISSCLWAQPLSKKAIKKLPACDAADELLSAHQPREDPYKGMRIRSFYLYMRDSTALAIDLYLPKNIKAGDRLPTIVRQTRYWRRPQLRFPFSLFSKGLLGRTGKMVQRFLDEGYAIVNVDVRGSGASFGQRLHPWSPEEQADGAEILDWIVAQPWSNGQIGSLGVSYGGTAAEFLAIQQHPNLKAVALMFSLYDVYADNAFPGGIHNRWFTSNWGDANALMDANELPPNAEAYKWLIKGVAPVRKKKKQLGKAVSSHEENKNVHEGALEVDFRDDRPRQGAGRKVDYFSPHHYIDALRASGVAVYSYSGWQDGAYAEAAIKRHLDLGAGAHKLMLGPWEHGGAYNISPYCPSLAQFDHAGELLKFFDYHLKGQKNALVQEAPIHYYSIGAECWRAAQTWPPAAVVWDSLFLSDAGLQPRFAPLSEQKIVADHQFGTGKVNRWTAVNGKVKSPYTYADWAQRSASLLHFDGPLLESPLEIVGESKLQLQLQSTEDLADIYVYLSELKADGSVHYITEGQLRASHRPKTAWQSSHLRKDAQAVVAQQWLELRLQLLPVAWQLQKGSRLRLSLASSDKDIFEGAYTDKEYDLLFRSIQEARSFLLLPVYQE</sequence>
<dbReference type="Proteomes" id="UP000007519">
    <property type="component" value="Chromosome"/>
</dbReference>
<feature type="domain" description="Xaa-Pro dipeptidyl-peptidase C-terminal" evidence="3">
    <location>
        <begin position="376"/>
        <end position="615"/>
    </location>
</feature>
<feature type="signal peptide" evidence="2">
    <location>
        <begin position="1"/>
        <end position="20"/>
    </location>
</feature>
<feature type="chain" id="PRO_5003604077" evidence="2">
    <location>
        <begin position="21"/>
        <end position="621"/>
    </location>
</feature>
<keyword evidence="2" id="KW-0732">Signal</keyword>
<keyword evidence="5" id="KW-1185">Reference proteome</keyword>
<evidence type="ECO:0000313" key="4">
    <source>
        <dbReference type="EMBL" id="AFC26298.1"/>
    </source>
</evidence>
<dbReference type="Pfam" id="PF02129">
    <property type="entry name" value="Peptidase_S15"/>
    <property type="match status" value="1"/>
</dbReference>
<dbReference type="InterPro" id="IPR029058">
    <property type="entry name" value="AB_hydrolase_fold"/>
</dbReference>
<dbReference type="AlphaFoldDB" id="H6L5P8"/>
<dbReference type="HOGENOM" id="CLU_015590_4_1_10"/>
<name>H6L5P8_SAPGL</name>
<dbReference type="Gene3D" id="2.60.120.260">
    <property type="entry name" value="Galactose-binding domain-like"/>
    <property type="match status" value="1"/>
</dbReference>
<evidence type="ECO:0000256" key="2">
    <source>
        <dbReference type="SAM" id="SignalP"/>
    </source>
</evidence>
<dbReference type="NCBIfam" id="TIGR00976">
    <property type="entry name" value="CocE_NonD"/>
    <property type="match status" value="1"/>
</dbReference>
<dbReference type="InterPro" id="IPR008979">
    <property type="entry name" value="Galactose-bd-like_sf"/>
</dbReference>
<dbReference type="GO" id="GO:0008239">
    <property type="term" value="F:dipeptidyl-peptidase activity"/>
    <property type="evidence" value="ECO:0007669"/>
    <property type="project" value="InterPro"/>
</dbReference>
<organism evidence="4 5">
    <name type="scientific">Saprospira grandis (strain Lewin)</name>
    <dbReference type="NCBI Taxonomy" id="984262"/>
    <lineage>
        <taxon>Bacteria</taxon>
        <taxon>Pseudomonadati</taxon>
        <taxon>Bacteroidota</taxon>
        <taxon>Saprospiria</taxon>
        <taxon>Saprospirales</taxon>
        <taxon>Saprospiraceae</taxon>
        <taxon>Saprospira</taxon>
    </lineage>
</organism>
<dbReference type="OrthoDB" id="319764at2"/>
<dbReference type="eggNOG" id="COG2936">
    <property type="taxonomic scope" value="Bacteria"/>
</dbReference>
<gene>
    <name evidence="4" type="ordered locus">SGRA_3574</name>
</gene>
<reference evidence="4 5" key="1">
    <citation type="journal article" date="2012" name="Stand. Genomic Sci.">
        <title>Complete genome sequencing and analysis of Saprospira grandis str. Lewin, a predatory marine bacterium.</title>
        <authorList>
            <person name="Saw J.H."/>
            <person name="Yuryev A."/>
            <person name="Kanbe M."/>
            <person name="Hou S."/>
            <person name="Young A.G."/>
            <person name="Aizawa S."/>
            <person name="Alam M."/>
        </authorList>
    </citation>
    <scope>NUCLEOTIDE SEQUENCE [LARGE SCALE GENOMIC DNA]</scope>
    <source>
        <strain evidence="4 5">Lewin</strain>
    </source>
</reference>
<dbReference type="InterPro" id="IPR005674">
    <property type="entry name" value="CocE/Ser_esterase"/>
</dbReference>
<dbReference type="InterPro" id="IPR013736">
    <property type="entry name" value="Xaa-Pro_dipept_C"/>
</dbReference>
<evidence type="ECO:0000313" key="5">
    <source>
        <dbReference type="Proteomes" id="UP000007519"/>
    </source>
</evidence>
<dbReference type="Pfam" id="PF08530">
    <property type="entry name" value="PepX_C"/>
    <property type="match status" value="1"/>
</dbReference>
<dbReference type="STRING" id="984262.SGRA_3574"/>
<evidence type="ECO:0000256" key="1">
    <source>
        <dbReference type="ARBA" id="ARBA00022801"/>
    </source>
</evidence>
<accession>H6L5P8</accession>
<keyword evidence="1" id="KW-0378">Hydrolase</keyword>
<protein>
    <submittedName>
        <fullName evidence="4">Peptidase S15</fullName>
    </submittedName>
</protein>
<dbReference type="SUPFAM" id="SSF53474">
    <property type="entry name" value="alpha/beta-Hydrolases"/>
    <property type="match status" value="1"/>
</dbReference>
<dbReference type="RefSeq" id="WP_015693889.1">
    <property type="nucleotide sequence ID" value="NC_016940.1"/>
</dbReference>
<dbReference type="Gene3D" id="1.10.3020.10">
    <property type="entry name" value="alpha-amino acid ester hydrolase ( Helical cap domain)"/>
    <property type="match status" value="1"/>
</dbReference>
<proteinExistence type="predicted"/>
<dbReference type="EMBL" id="CP002831">
    <property type="protein sequence ID" value="AFC26298.1"/>
    <property type="molecule type" value="Genomic_DNA"/>
</dbReference>
<evidence type="ECO:0000259" key="3">
    <source>
        <dbReference type="SMART" id="SM00939"/>
    </source>
</evidence>
<dbReference type="SMART" id="SM00939">
    <property type="entry name" value="PepX_C"/>
    <property type="match status" value="1"/>
</dbReference>
<dbReference type="InterPro" id="IPR000383">
    <property type="entry name" value="Xaa-Pro-like_dom"/>
</dbReference>
<dbReference type="KEGG" id="sgn:SGRA_3574"/>
<dbReference type="Gene3D" id="3.40.50.1820">
    <property type="entry name" value="alpha/beta hydrolase"/>
    <property type="match status" value="1"/>
</dbReference>
<dbReference type="PROSITE" id="PS51257">
    <property type="entry name" value="PROKAR_LIPOPROTEIN"/>
    <property type="match status" value="1"/>
</dbReference>